<dbReference type="GO" id="GO:0032259">
    <property type="term" value="P:methylation"/>
    <property type="evidence" value="ECO:0007669"/>
    <property type="project" value="UniProtKB-KW"/>
</dbReference>
<dbReference type="EMBL" id="DVIR01000006">
    <property type="protein sequence ID" value="HIS23899.1"/>
    <property type="molecule type" value="Genomic_DNA"/>
</dbReference>
<reference evidence="1" key="2">
    <citation type="journal article" date="2021" name="PeerJ">
        <title>Extensive microbial diversity within the chicken gut microbiome revealed by metagenomics and culture.</title>
        <authorList>
            <person name="Gilroy R."/>
            <person name="Ravi A."/>
            <person name="Getino M."/>
            <person name="Pursley I."/>
            <person name="Horton D.L."/>
            <person name="Alikhan N.F."/>
            <person name="Baker D."/>
            <person name="Gharbi K."/>
            <person name="Hall N."/>
            <person name="Watson M."/>
            <person name="Adriaenssens E.M."/>
            <person name="Foster-Nyarko E."/>
            <person name="Jarju S."/>
            <person name="Secka A."/>
            <person name="Antonio M."/>
            <person name="Oren A."/>
            <person name="Chaudhuri R.R."/>
            <person name="La Ragione R."/>
            <person name="Hildebrand F."/>
            <person name="Pallen M.J."/>
        </authorList>
    </citation>
    <scope>NUCLEOTIDE SEQUENCE</scope>
    <source>
        <strain evidence="1">CHK157-1446</strain>
    </source>
</reference>
<proteinExistence type="predicted"/>
<dbReference type="GO" id="GO:0008168">
    <property type="term" value="F:methyltransferase activity"/>
    <property type="evidence" value="ECO:0007669"/>
    <property type="project" value="UniProtKB-KW"/>
</dbReference>
<name>A0A9D1EMF5_9FIRM</name>
<evidence type="ECO:0000313" key="1">
    <source>
        <dbReference type="EMBL" id="HIS23899.1"/>
    </source>
</evidence>
<keyword evidence="1" id="KW-0282">Flagellum</keyword>
<comment type="caution">
    <text evidence="1">The sequence shown here is derived from an EMBL/GenBank/DDBJ whole genome shotgun (WGS) entry which is preliminary data.</text>
</comment>
<organism evidence="1 2">
    <name type="scientific">Candidatus Faeciplasma gallinarum</name>
    <dbReference type="NCBI Taxonomy" id="2840799"/>
    <lineage>
        <taxon>Bacteria</taxon>
        <taxon>Bacillati</taxon>
        <taxon>Bacillota</taxon>
        <taxon>Clostridia</taxon>
        <taxon>Eubacteriales</taxon>
        <taxon>Oscillospiraceae</taxon>
        <taxon>Oscillospiraceae incertae sedis</taxon>
        <taxon>Candidatus Faeciplasma</taxon>
    </lineage>
</organism>
<protein>
    <submittedName>
        <fullName evidence="1">Flagellin lysine-N-methylase</fullName>
        <ecNumber evidence="1">2.1.1.-</ecNumber>
    </submittedName>
</protein>
<dbReference type="EC" id="2.1.1.-" evidence="1"/>
<dbReference type="AlphaFoldDB" id="A0A9D1EMF5"/>
<gene>
    <name evidence="1" type="primary">fliB</name>
    <name evidence="1" type="ORF">IAD01_00615</name>
</gene>
<sequence>MRSFIDSIRIPSRPPTIAPEYFGAFCCTADKCPDSCCRSGWEITIDDDTYAAYKAAGASDIDENLTVGSDGDRIFRLKPDGSCPYLRDDGLCSLYILTDGRLGEICSMYPRFVEEYDGFNETGISVSCPAARELVLLGSREDYRLEGERPMEELLSFLHSARKHAFDIVYGGESAYSASIKLEAFGAYLQQMIDLWELDFTSRDVREFEKLFAEGGIPVSKENTESFCTQILMNTEILYPEWEDLLKRRKSGAAHYDGDDSRERAYLAYLVFRFFLKAVCTEDIYTACKFIRNAYLLCRSLECGFERAIGLFSKEIEHDAENYAQLLEVMCCEQNG</sequence>
<evidence type="ECO:0000313" key="2">
    <source>
        <dbReference type="Proteomes" id="UP000823982"/>
    </source>
</evidence>
<keyword evidence="1" id="KW-0969">Cilium</keyword>
<keyword evidence="1" id="KW-0966">Cell projection</keyword>
<dbReference type="NCBIfam" id="NF038110">
    <property type="entry name" value="Lys_methyl_FliB"/>
    <property type="match status" value="1"/>
</dbReference>
<accession>A0A9D1EMF5</accession>
<keyword evidence="1" id="KW-0808">Transferase</keyword>
<reference evidence="1" key="1">
    <citation type="submission" date="2020-10" db="EMBL/GenBank/DDBJ databases">
        <authorList>
            <person name="Gilroy R."/>
        </authorList>
    </citation>
    <scope>NUCLEOTIDE SEQUENCE</scope>
    <source>
        <strain evidence="1">CHK157-1446</strain>
    </source>
</reference>
<keyword evidence="1" id="KW-0489">Methyltransferase</keyword>
<dbReference type="Proteomes" id="UP000823982">
    <property type="component" value="Unassembled WGS sequence"/>
</dbReference>